<gene>
    <name evidence="2" type="ORF">QE399_001956</name>
</gene>
<dbReference type="EMBL" id="JAVIZX010000001">
    <property type="protein sequence ID" value="MDR6214267.1"/>
    <property type="molecule type" value="Genomic_DNA"/>
</dbReference>
<name>A0ABU1IAM9_9BURK</name>
<proteinExistence type="predicted"/>
<dbReference type="PROSITE" id="PS51257">
    <property type="entry name" value="PROKAR_LIPOPROTEIN"/>
    <property type="match status" value="1"/>
</dbReference>
<evidence type="ECO:0000313" key="2">
    <source>
        <dbReference type="EMBL" id="MDR6214267.1"/>
    </source>
</evidence>
<evidence type="ECO:0008006" key="4">
    <source>
        <dbReference type="Google" id="ProtNLM"/>
    </source>
</evidence>
<evidence type="ECO:0000256" key="1">
    <source>
        <dbReference type="SAM" id="SignalP"/>
    </source>
</evidence>
<feature type="signal peptide" evidence="1">
    <location>
        <begin position="1"/>
        <end position="24"/>
    </location>
</feature>
<sequence>MMPRTALLLALPLAALTFTGCGNLQNVKSFSTPYEQPTSGERARIRVVADGMVRAVPQSDCEDWRLPGAGVMVAARKGFADQNGRSLGMPGADTVPADGRVVSEFYVPAGKPLMLSYMSNGRSNGLQAEQCFIRKSFTPVAGQDYEASFRHSGPLCLTRVHRLQVQGASTTSDESVPLADAKLCRASDNL</sequence>
<dbReference type="RefSeq" id="WP_309828342.1">
    <property type="nucleotide sequence ID" value="NZ_JAVIZX010000001.1"/>
</dbReference>
<reference evidence="2 3" key="1">
    <citation type="submission" date="2023-08" db="EMBL/GenBank/DDBJ databases">
        <title>Functional and genomic diversity of the sorghum phyllosphere microbiome.</title>
        <authorList>
            <person name="Shade A."/>
        </authorList>
    </citation>
    <scope>NUCLEOTIDE SEQUENCE [LARGE SCALE GENOMIC DNA]</scope>
    <source>
        <strain evidence="2 3">SORGH_AS_0335</strain>
    </source>
</reference>
<protein>
    <recommendedName>
        <fullName evidence="4">Lipoprotein</fullName>
    </recommendedName>
</protein>
<keyword evidence="3" id="KW-1185">Reference proteome</keyword>
<keyword evidence="1" id="KW-0732">Signal</keyword>
<accession>A0ABU1IAM9</accession>
<dbReference type="Proteomes" id="UP001267710">
    <property type="component" value="Unassembled WGS sequence"/>
</dbReference>
<evidence type="ECO:0000313" key="3">
    <source>
        <dbReference type="Proteomes" id="UP001267710"/>
    </source>
</evidence>
<comment type="caution">
    <text evidence="2">The sequence shown here is derived from an EMBL/GenBank/DDBJ whole genome shotgun (WGS) entry which is preliminary data.</text>
</comment>
<feature type="chain" id="PRO_5046706859" description="Lipoprotein" evidence="1">
    <location>
        <begin position="25"/>
        <end position="190"/>
    </location>
</feature>
<organism evidence="2 3">
    <name type="scientific">Paracidovorax wautersii</name>
    <dbReference type="NCBI Taxonomy" id="1177982"/>
    <lineage>
        <taxon>Bacteria</taxon>
        <taxon>Pseudomonadati</taxon>
        <taxon>Pseudomonadota</taxon>
        <taxon>Betaproteobacteria</taxon>
        <taxon>Burkholderiales</taxon>
        <taxon>Comamonadaceae</taxon>
        <taxon>Paracidovorax</taxon>
    </lineage>
</organism>